<comment type="function">
    <text evidence="3">Component of the exocyst complex.</text>
</comment>
<dbReference type="InterPro" id="IPR004140">
    <property type="entry name" value="Exo70"/>
</dbReference>
<evidence type="ECO:0000256" key="1">
    <source>
        <dbReference type="ARBA" id="ARBA00006756"/>
    </source>
</evidence>
<dbReference type="Gene3D" id="1.20.1280.170">
    <property type="entry name" value="Exocyst complex component Exo70"/>
    <property type="match status" value="1"/>
</dbReference>
<reference evidence="7" key="2">
    <citation type="submission" date="2025-08" db="UniProtKB">
        <authorList>
            <consortium name="RefSeq"/>
        </authorList>
    </citation>
    <scope>IDENTIFICATION</scope>
    <source>
        <tissue evidence="7">Leaf</tissue>
    </source>
</reference>
<accession>A0ABM0WNW1</accession>
<protein>
    <recommendedName>
        <fullName evidence="3">Exocyst subunit Exo70 family protein</fullName>
    </recommendedName>
</protein>
<name>A0ABM0WNW1_CAMSA</name>
<organism evidence="6 7">
    <name type="scientific">Camelina sativa</name>
    <name type="common">False flax</name>
    <name type="synonym">Myagrum sativum</name>
    <dbReference type="NCBI Taxonomy" id="90675"/>
    <lineage>
        <taxon>Eukaryota</taxon>
        <taxon>Viridiplantae</taxon>
        <taxon>Streptophyta</taxon>
        <taxon>Embryophyta</taxon>
        <taxon>Tracheophyta</taxon>
        <taxon>Spermatophyta</taxon>
        <taxon>Magnoliopsida</taxon>
        <taxon>eudicotyledons</taxon>
        <taxon>Gunneridae</taxon>
        <taxon>Pentapetalae</taxon>
        <taxon>rosids</taxon>
        <taxon>malvids</taxon>
        <taxon>Brassicales</taxon>
        <taxon>Brassicaceae</taxon>
        <taxon>Camelineae</taxon>
        <taxon>Camelina</taxon>
    </lineage>
</organism>
<comment type="similarity">
    <text evidence="1 3">Belongs to the EXO70 family.</text>
</comment>
<evidence type="ECO:0000256" key="2">
    <source>
        <dbReference type="ARBA" id="ARBA00022448"/>
    </source>
</evidence>
<dbReference type="InterPro" id="IPR046364">
    <property type="entry name" value="Exo70_C"/>
</dbReference>
<keyword evidence="2 3" id="KW-0813">Transport</keyword>
<evidence type="ECO:0000256" key="4">
    <source>
        <dbReference type="SAM" id="MobiDB-lite"/>
    </source>
</evidence>
<feature type="domain" description="Exocyst complex subunit Exo70 C-terminal" evidence="5">
    <location>
        <begin position="235"/>
        <end position="610"/>
    </location>
</feature>
<keyword evidence="3" id="KW-0653">Protein transport</keyword>
<sequence length="636" mass="71379">MMRKPMINICCVAVTPSNQQPPLTLTPRQSLESAAIYGVIESAADIIERWNTETSSFAKVTSMFYEDKSEAMTFIERVKDLQKTMDVLVCEDPNSERLMRAHKLMQIAMKRLQKEFYQILSMNRAYLDPESVSTRSSLTSARSSYSDFPEDVEDSHNGGEIIVELEEVSINVMTDLKSIAECMIGSGYAKECISIYKTIRRSIIDEGIYRLEVEKTSTGKVKKMSWEVMELKIRSWLKAVSVSMETLFRGEKILCDHVFESSDAIRESCFSDISRDGALLLFGFPEVIATKTSKKNSPPEKIFRLLDMYTSIAGNWQAIESIFSFDSISVVRSQALKSLISLGESVRSLLADFESGIQKDSSKVVVPGGGVHPLTISVMDHLTLLADYSNVLVDILAGSPPPDRSLLPETYFNVSETDDSPSSELALRFAWLILVLLCKIDHKSNHYKDFSVQYLFLTNNLQHVVSRARSSNLRQLLGEDWITRHFAKMRQFAGSYKRLAWGPVLASLPENRTVEMTPEEVKDMFEKFSESFKDAYVRHSVCVVADPKLRDEIKVSIARKLVPIYREFYNTRSSVVLAGAAAGGGNENGKRNLSSVVRFTPEDIENYLSDLFLEKGSSGNSSTSSPSSCRSRPSLS</sequence>
<reference evidence="6" key="1">
    <citation type="journal article" date="2014" name="Nat. Commun.">
        <title>The emerging biofuel crop Camelina sativa retains a highly undifferentiated hexaploid genome structure.</title>
        <authorList>
            <person name="Kagale S."/>
            <person name="Koh C."/>
            <person name="Nixon J."/>
            <person name="Bollina V."/>
            <person name="Clarke W.E."/>
            <person name="Tuteja R."/>
            <person name="Spillane C."/>
            <person name="Robinson S.J."/>
            <person name="Links M.G."/>
            <person name="Clarke C."/>
            <person name="Higgins E.E."/>
            <person name="Huebert T."/>
            <person name="Sharpe A.G."/>
            <person name="Parkin I.A."/>
        </authorList>
    </citation>
    <scope>NUCLEOTIDE SEQUENCE [LARGE SCALE GENOMIC DNA]</scope>
    <source>
        <strain evidence="6">cv. DH55</strain>
    </source>
</reference>
<dbReference type="Pfam" id="PF20669">
    <property type="entry name" value="Exo70_N"/>
    <property type="match status" value="1"/>
</dbReference>
<proteinExistence type="inferred from homology"/>
<keyword evidence="3" id="KW-0268">Exocytosis</keyword>
<evidence type="ECO:0000313" key="7">
    <source>
        <dbReference type="RefSeq" id="XP_010473847.1"/>
    </source>
</evidence>
<evidence type="ECO:0000256" key="3">
    <source>
        <dbReference type="RuleBase" id="RU365026"/>
    </source>
</evidence>
<gene>
    <name evidence="7" type="primary">LOC104753239</name>
</gene>
<feature type="region of interest" description="Disordered" evidence="4">
    <location>
        <begin position="616"/>
        <end position="636"/>
    </location>
</feature>
<dbReference type="PANTHER" id="PTHR12542:SF38">
    <property type="entry name" value="EXOCYST SUBUNIT EXO70 FAMILY PROTEIN"/>
    <property type="match status" value="1"/>
</dbReference>
<dbReference type="SUPFAM" id="SSF74788">
    <property type="entry name" value="Cullin repeat-like"/>
    <property type="match status" value="1"/>
</dbReference>
<dbReference type="Pfam" id="PF03081">
    <property type="entry name" value="Exo70_C"/>
    <property type="match status" value="1"/>
</dbReference>
<evidence type="ECO:0000259" key="5">
    <source>
        <dbReference type="Pfam" id="PF03081"/>
    </source>
</evidence>
<dbReference type="GeneID" id="104753239"/>
<dbReference type="RefSeq" id="XP_010473847.1">
    <property type="nucleotide sequence ID" value="XM_010475545.2"/>
</dbReference>
<dbReference type="PANTHER" id="PTHR12542">
    <property type="entry name" value="EXOCYST COMPLEX PROTEIN EXO70"/>
    <property type="match status" value="1"/>
</dbReference>
<dbReference type="Proteomes" id="UP000694864">
    <property type="component" value="Chromosome 1"/>
</dbReference>
<evidence type="ECO:0000313" key="6">
    <source>
        <dbReference type="Proteomes" id="UP000694864"/>
    </source>
</evidence>
<keyword evidence="6" id="KW-1185">Reference proteome</keyword>
<dbReference type="InterPro" id="IPR016159">
    <property type="entry name" value="Cullin_repeat-like_dom_sf"/>
</dbReference>